<feature type="compositionally biased region" description="Polar residues" evidence="1">
    <location>
        <begin position="292"/>
        <end position="312"/>
    </location>
</feature>
<dbReference type="EMBL" id="JBJJXI010000088">
    <property type="protein sequence ID" value="KAL3394690.1"/>
    <property type="molecule type" value="Genomic_DNA"/>
</dbReference>
<name>A0ABD2WP32_9HYME</name>
<keyword evidence="2" id="KW-0732">Signal</keyword>
<proteinExistence type="predicted"/>
<feature type="signal peptide" evidence="2">
    <location>
        <begin position="1"/>
        <end position="17"/>
    </location>
</feature>
<feature type="chain" id="PRO_5044834993" evidence="2">
    <location>
        <begin position="18"/>
        <end position="742"/>
    </location>
</feature>
<evidence type="ECO:0000256" key="2">
    <source>
        <dbReference type="SAM" id="SignalP"/>
    </source>
</evidence>
<evidence type="ECO:0000256" key="1">
    <source>
        <dbReference type="SAM" id="MobiDB-lite"/>
    </source>
</evidence>
<feature type="region of interest" description="Disordered" evidence="1">
    <location>
        <begin position="232"/>
        <end position="434"/>
    </location>
</feature>
<dbReference type="AlphaFoldDB" id="A0ABD2WP32"/>
<sequence>MKFVIMLITYCFAVSNASVLDMSRQLWSRALSGGFDRLGKLDPLIIPVIKIDQTEGNTSYRVFLRNLRITGLNQSSIESVHIAKGKLKSNLSDGEAGYVSYNEQKDLDAIRYRFHTLVKERKSQSSEDESAEQFLEFDPIETKAREEDDDVADAAEKEIQRRRYISQKDGSKSQEKPQQQESDDDAVFEFNYGEGKVASNANQRNPSTVRIIYKNNGRPCIGVCKQSPGTIETRNYNNQRENNPEQNFPSSTQVYESGFSYENPSPQLPSQFSVRASQRQFPDATGVKTHRPNSSGIKNNNKETTAQQPGNHQNHRPENVPSVKGHNSPANINEPHNQGIKGQTGGVQFPVVNPRIPDNHRYNDNQELISVGVKGSHGNPQFEAGNTGVKGRPQSPTSNPGIKYQGPQRGTFEGYTYRPPQHDRSNSNPIKNYDQSGELRRTKVSPALHNRYSQPTPVQYVDAVYSPYYPQAFRIEQQPGFIDIEYASKTKSRKLSTQSAELQSATNDDPKMFKIEILKDTAAEYLKQHLTKGKPLNHNETYAKRIEELERYAGNYEEKDGFYEEGIELIYHFGNDSSTLANDETLIRKKRQHLHKKEKEEDEEEDLMHVIVKVRVPRVSIDAMYALTGKVGKQVLRGSGLLVGNFIDVTAVFSVELKKVNDETMIVRAARARLDSTGSSTELEGMDEKGLVKSILKQGLMAAEAVAAMVADDLASKTLNDQSSAQTTIYKMYRDGPLIERA</sequence>
<evidence type="ECO:0000313" key="3">
    <source>
        <dbReference type="EMBL" id="KAL3394690.1"/>
    </source>
</evidence>
<feature type="compositionally biased region" description="Polar residues" evidence="1">
    <location>
        <begin position="232"/>
        <end position="280"/>
    </location>
</feature>
<keyword evidence="4" id="KW-1185">Reference proteome</keyword>
<evidence type="ECO:0000313" key="4">
    <source>
        <dbReference type="Proteomes" id="UP001627154"/>
    </source>
</evidence>
<feature type="region of interest" description="Disordered" evidence="1">
    <location>
        <begin position="121"/>
        <end position="185"/>
    </location>
</feature>
<reference evidence="3 4" key="1">
    <citation type="journal article" date="2024" name="bioRxiv">
        <title>A reference genome for Trichogramma kaykai: A tiny desert-dwelling parasitoid wasp with competing sex-ratio distorters.</title>
        <authorList>
            <person name="Culotta J."/>
            <person name="Lindsey A.R."/>
        </authorList>
    </citation>
    <scope>NUCLEOTIDE SEQUENCE [LARGE SCALE GENOMIC DNA]</scope>
    <source>
        <strain evidence="3 4">KSX58</strain>
    </source>
</reference>
<organism evidence="3 4">
    <name type="scientific">Trichogramma kaykai</name>
    <dbReference type="NCBI Taxonomy" id="54128"/>
    <lineage>
        <taxon>Eukaryota</taxon>
        <taxon>Metazoa</taxon>
        <taxon>Ecdysozoa</taxon>
        <taxon>Arthropoda</taxon>
        <taxon>Hexapoda</taxon>
        <taxon>Insecta</taxon>
        <taxon>Pterygota</taxon>
        <taxon>Neoptera</taxon>
        <taxon>Endopterygota</taxon>
        <taxon>Hymenoptera</taxon>
        <taxon>Apocrita</taxon>
        <taxon>Proctotrupomorpha</taxon>
        <taxon>Chalcidoidea</taxon>
        <taxon>Trichogrammatidae</taxon>
        <taxon>Trichogramma</taxon>
    </lineage>
</organism>
<protein>
    <submittedName>
        <fullName evidence="3">Uncharacterized protein</fullName>
    </submittedName>
</protein>
<comment type="caution">
    <text evidence="3">The sequence shown here is derived from an EMBL/GenBank/DDBJ whole genome shotgun (WGS) entry which is preliminary data.</text>
</comment>
<accession>A0ABD2WP32</accession>
<dbReference type="Proteomes" id="UP001627154">
    <property type="component" value="Unassembled WGS sequence"/>
</dbReference>
<gene>
    <name evidence="3" type="ORF">TKK_010984</name>
</gene>